<dbReference type="EMBL" id="FAXA01000407">
    <property type="protein sequence ID" value="CUV03397.1"/>
    <property type="molecule type" value="Genomic_DNA"/>
</dbReference>
<feature type="region of interest" description="Disordered" evidence="1">
    <location>
        <begin position="287"/>
        <end position="317"/>
    </location>
</feature>
<name>A0A161K866_9ZZZZ</name>
<gene>
    <name evidence="2" type="ORF">MGWOODY_Clf263</name>
</gene>
<reference evidence="2" key="1">
    <citation type="submission" date="2015-10" db="EMBL/GenBank/DDBJ databases">
        <authorList>
            <person name="Gilbert D.G."/>
        </authorList>
    </citation>
    <scope>NUCLEOTIDE SEQUENCE</scope>
</reference>
<sequence length="317" mass="36269">MTDDMLILHEKPDVKYMIAGWRRQWSDGGEISGGLPRYLIDKFGARRIGELGNEVSRMCYPFQVPGTHDIYRPRVSYQDGLPVSEMHRRNYFYDAGNGLIIYLGEEPWFRIDIYGQAFIQAIKELGIQQTVVVEGYNGAAPPDMERNVSCVYSQPSMKEELEKYGLRFSNYGSRSRSGPTIGMALITMVNQQHPDLEIFRLGAMAPMYPFNNTNNQPVGIARDHRAYYDIMRRLKVMFELDIDLADLVTMADTECHELQEALEKIGADNPKAKDLIDRARTDYVVNPFEEPSNLDPSLDRSLEDIIQNTPETPPEEQ</sequence>
<dbReference type="InterPro" id="IPR019151">
    <property type="entry name" value="Proteasome_assmbl_chaperone_2"/>
</dbReference>
<dbReference type="SUPFAM" id="SSF159659">
    <property type="entry name" value="Cgl1923-like"/>
    <property type="match status" value="1"/>
</dbReference>
<dbReference type="InterPro" id="IPR038389">
    <property type="entry name" value="PSMG2_sf"/>
</dbReference>
<evidence type="ECO:0000313" key="2">
    <source>
        <dbReference type="EMBL" id="CUV03397.1"/>
    </source>
</evidence>
<organism evidence="2">
    <name type="scientific">hydrothermal vent metagenome</name>
    <dbReference type="NCBI Taxonomy" id="652676"/>
    <lineage>
        <taxon>unclassified sequences</taxon>
        <taxon>metagenomes</taxon>
        <taxon>ecological metagenomes</taxon>
    </lineage>
</organism>
<dbReference type="AlphaFoldDB" id="A0A161K866"/>
<evidence type="ECO:0000256" key="1">
    <source>
        <dbReference type="SAM" id="MobiDB-lite"/>
    </source>
</evidence>
<protein>
    <recommendedName>
        <fullName evidence="3">PAC2 family protein</fullName>
    </recommendedName>
</protein>
<accession>A0A161K866</accession>
<proteinExistence type="predicted"/>
<dbReference type="Pfam" id="PF09754">
    <property type="entry name" value="PAC2"/>
    <property type="match status" value="1"/>
</dbReference>
<evidence type="ECO:0008006" key="3">
    <source>
        <dbReference type="Google" id="ProtNLM"/>
    </source>
</evidence>
<dbReference type="Gene3D" id="3.40.50.10900">
    <property type="entry name" value="PAC-like subunit"/>
    <property type="match status" value="1"/>
</dbReference>